<dbReference type="PANTHER" id="PTHR47668">
    <property type="entry name" value="DIENELACTONE HYDROLASE FAMILY PROTEIN (AFU_ORTHOLOGUE AFUA_6G01940)"/>
    <property type="match status" value="1"/>
</dbReference>
<dbReference type="Pfam" id="PF01738">
    <property type="entry name" value="DLH"/>
    <property type="match status" value="1"/>
</dbReference>
<keyword evidence="3" id="KW-1185">Reference proteome</keyword>
<gene>
    <name evidence="2" type="ORF">Plec18167_001598</name>
</gene>
<evidence type="ECO:0000313" key="2">
    <source>
        <dbReference type="EMBL" id="KAL1884941.1"/>
    </source>
</evidence>
<evidence type="ECO:0000259" key="1">
    <source>
        <dbReference type="Pfam" id="PF01738"/>
    </source>
</evidence>
<reference evidence="2 3" key="1">
    <citation type="journal article" date="2024" name="IMA Fungus">
        <title>IMA Genome - F19 : A genome assembly and annotation guide to empower mycologists, including annotated draft genome sequences of Ceratocystis pirilliformis, Diaporthe australafricana, Fusarium ophioides, Paecilomyces lecythidis, and Sporothrix stenoceras.</title>
        <authorList>
            <person name="Aylward J."/>
            <person name="Wilson A.M."/>
            <person name="Visagie C.M."/>
            <person name="Spraker J."/>
            <person name="Barnes I."/>
            <person name="Buitendag C."/>
            <person name="Ceriani C."/>
            <person name="Del Mar Angel L."/>
            <person name="du Plessis D."/>
            <person name="Fuchs T."/>
            <person name="Gasser K."/>
            <person name="Kramer D."/>
            <person name="Li W."/>
            <person name="Munsamy K."/>
            <person name="Piso A."/>
            <person name="Price J.L."/>
            <person name="Sonnekus B."/>
            <person name="Thomas C."/>
            <person name="van der Nest A."/>
            <person name="van Dijk A."/>
            <person name="van Heerden A."/>
            <person name="van Vuuren N."/>
            <person name="Yilmaz N."/>
            <person name="Duong T.A."/>
            <person name="van der Merwe N.A."/>
            <person name="Wingfield M.J."/>
            <person name="Wingfield B.D."/>
        </authorList>
    </citation>
    <scope>NUCLEOTIDE SEQUENCE [LARGE SCALE GENOMIC DNA]</scope>
    <source>
        <strain evidence="2 3">CMW 18167</strain>
    </source>
</reference>
<dbReference type="Gene3D" id="3.40.50.1820">
    <property type="entry name" value="alpha/beta hydrolase"/>
    <property type="match status" value="1"/>
</dbReference>
<comment type="caution">
    <text evidence="2">The sequence shown here is derived from an EMBL/GenBank/DDBJ whole genome shotgun (WGS) entry which is preliminary data.</text>
</comment>
<dbReference type="Proteomes" id="UP001583193">
    <property type="component" value="Unassembled WGS sequence"/>
</dbReference>
<dbReference type="InterPro" id="IPR029058">
    <property type="entry name" value="AB_hydrolase_fold"/>
</dbReference>
<proteinExistence type="predicted"/>
<dbReference type="SUPFAM" id="SSF53474">
    <property type="entry name" value="alpha/beta-Hydrolases"/>
    <property type="match status" value="1"/>
</dbReference>
<sequence>MTCEACRTLPPVVPQGYTAKGRYETLGRFKTYVTGPADATVGLIGIYDIFGLAIQTIQGADLLASRLNAVVLVPDLFHGDSARHEWFPPDTQEKKDLLAAFISSKAAFPPNVEALRELLGASKIKFSRVQNWGAYGLCWGGKVAVLLSGPNTPFTATAQTHPAQIDKADAEKLTIPHLVLASKDEAADAVREYARIIDNNGIGGHVETYTSMWHGWMGARGKLDDEHARAEYSRGYGQLADFFGKYLAQN</sequence>
<evidence type="ECO:0000313" key="3">
    <source>
        <dbReference type="Proteomes" id="UP001583193"/>
    </source>
</evidence>
<feature type="domain" description="Dienelactone hydrolase" evidence="1">
    <location>
        <begin position="29"/>
        <end position="246"/>
    </location>
</feature>
<organism evidence="2 3">
    <name type="scientific">Paecilomyces lecythidis</name>
    <dbReference type="NCBI Taxonomy" id="3004212"/>
    <lineage>
        <taxon>Eukaryota</taxon>
        <taxon>Fungi</taxon>
        <taxon>Dikarya</taxon>
        <taxon>Ascomycota</taxon>
        <taxon>Pezizomycotina</taxon>
        <taxon>Eurotiomycetes</taxon>
        <taxon>Eurotiomycetidae</taxon>
        <taxon>Eurotiales</taxon>
        <taxon>Thermoascaceae</taxon>
        <taxon>Paecilomyces</taxon>
    </lineage>
</organism>
<dbReference type="EMBL" id="JAVDPF010000003">
    <property type="protein sequence ID" value="KAL1884941.1"/>
    <property type="molecule type" value="Genomic_DNA"/>
</dbReference>
<dbReference type="PANTHER" id="PTHR47668:SF1">
    <property type="entry name" value="DIENELACTONE HYDROLASE DOMAIN-CONTAINING PROTEIN-RELATED"/>
    <property type="match status" value="1"/>
</dbReference>
<accession>A0ABR3Y9H7</accession>
<name>A0ABR3Y9H7_9EURO</name>
<dbReference type="InterPro" id="IPR002925">
    <property type="entry name" value="Dienelactn_hydro"/>
</dbReference>
<protein>
    <recommendedName>
        <fullName evidence="1">Dienelactone hydrolase domain-containing protein</fullName>
    </recommendedName>
</protein>